<proteinExistence type="predicted"/>
<dbReference type="Pfam" id="PF01863">
    <property type="entry name" value="YgjP-like"/>
    <property type="match status" value="1"/>
</dbReference>
<reference evidence="2 3" key="1">
    <citation type="journal article" date="2016" name="Nat. Commun.">
        <title>Thousands of microbial genomes shed light on interconnected biogeochemical processes in an aquifer system.</title>
        <authorList>
            <person name="Anantharaman K."/>
            <person name="Brown C.T."/>
            <person name="Hug L.A."/>
            <person name="Sharon I."/>
            <person name="Castelle C.J."/>
            <person name="Probst A.J."/>
            <person name="Thomas B.C."/>
            <person name="Singh A."/>
            <person name="Wilkins M.J."/>
            <person name="Karaoz U."/>
            <person name="Brodie E.L."/>
            <person name="Williams K.H."/>
            <person name="Hubbard S.S."/>
            <person name="Banfield J.F."/>
        </authorList>
    </citation>
    <scope>NUCLEOTIDE SEQUENCE [LARGE SCALE GENOMIC DNA]</scope>
</reference>
<evidence type="ECO:0000259" key="1">
    <source>
        <dbReference type="Pfam" id="PF01863"/>
    </source>
</evidence>
<dbReference type="PANTHER" id="PTHR30399">
    <property type="entry name" value="UNCHARACTERIZED PROTEIN YGJP"/>
    <property type="match status" value="1"/>
</dbReference>
<dbReference type="InterPro" id="IPR053136">
    <property type="entry name" value="UTP_pyrophosphatase-like"/>
</dbReference>
<dbReference type="Gene3D" id="3.30.2010.10">
    <property type="entry name" value="Metalloproteases ('zincins'), catalytic domain"/>
    <property type="match status" value="1"/>
</dbReference>
<organism evidence="2 3">
    <name type="scientific">Candidatus Collierbacteria bacterium RIFOXYD1_FULL_40_9</name>
    <dbReference type="NCBI Taxonomy" id="1817731"/>
    <lineage>
        <taxon>Bacteria</taxon>
        <taxon>Candidatus Collieribacteriota</taxon>
    </lineage>
</organism>
<dbReference type="Proteomes" id="UP000179237">
    <property type="component" value="Unassembled WGS sequence"/>
</dbReference>
<sequence>MSNIKYTLNRSKKLLGNINLKVKNGEVSVSAPFWVSLSVIENFLESKRDWIIRALSRQEVVTVPKSYTDGEKHLLYGNQIPLVIKKTKTLSQTTVSFDTQNLTLNIFDGFTDHFYTKEVEKALTSFYLQELSFYLTEKVNHYTKLLGVDYSKIEIKKVSSIWGSCSPQKVLSFNRKLIQSPKEIIDYVVIHEVCHLKEANHSSRFWAQVSKLDKDFKNHRRWLHQNGVKLDI</sequence>
<feature type="domain" description="YgjP-like metallopeptidase" evidence="1">
    <location>
        <begin position="17"/>
        <end position="225"/>
    </location>
</feature>
<comment type="caution">
    <text evidence="2">The sequence shown here is derived from an EMBL/GenBank/DDBJ whole genome shotgun (WGS) entry which is preliminary data.</text>
</comment>
<protein>
    <recommendedName>
        <fullName evidence="1">YgjP-like metallopeptidase domain-containing protein</fullName>
    </recommendedName>
</protein>
<dbReference type="PANTHER" id="PTHR30399:SF1">
    <property type="entry name" value="UTP PYROPHOSPHATASE"/>
    <property type="match status" value="1"/>
</dbReference>
<evidence type="ECO:0000313" key="3">
    <source>
        <dbReference type="Proteomes" id="UP000179237"/>
    </source>
</evidence>
<dbReference type="CDD" id="cd07344">
    <property type="entry name" value="M48_yhfN_like"/>
    <property type="match status" value="1"/>
</dbReference>
<evidence type="ECO:0000313" key="2">
    <source>
        <dbReference type="EMBL" id="OGD83173.1"/>
    </source>
</evidence>
<gene>
    <name evidence="2" type="ORF">A2572_02830</name>
</gene>
<dbReference type="AlphaFoldDB" id="A0A1F5FU89"/>
<accession>A0A1F5FU89</accession>
<dbReference type="InterPro" id="IPR002725">
    <property type="entry name" value="YgjP-like_metallopeptidase"/>
</dbReference>
<dbReference type="EMBL" id="MFAQ01000025">
    <property type="protein sequence ID" value="OGD83173.1"/>
    <property type="molecule type" value="Genomic_DNA"/>
</dbReference>
<name>A0A1F5FU89_9BACT</name>